<keyword evidence="2" id="KW-0812">Transmembrane</keyword>
<gene>
    <name evidence="4" type="ORF">CDL15_Pgr011047</name>
    <name evidence="5" type="ORF">CRG98_035317</name>
</gene>
<accession>A0A218XMQ3</accession>
<dbReference type="Proteomes" id="UP000197138">
    <property type="component" value="Unassembled WGS sequence"/>
</dbReference>
<dbReference type="EMBL" id="PGOL01002924">
    <property type="protein sequence ID" value="PKI44243.1"/>
    <property type="molecule type" value="Genomic_DNA"/>
</dbReference>
<proteinExistence type="predicted"/>
<reference evidence="4" key="2">
    <citation type="submission" date="2017-06" db="EMBL/GenBank/DDBJ databases">
        <title>The pomegranate genome and the genomics of punicalagin biosynthesis.</title>
        <authorList>
            <person name="Xu C."/>
        </authorList>
    </citation>
    <scope>NUCLEOTIDE SEQUENCE [LARGE SCALE GENOMIC DNA]</scope>
    <source>
        <tissue evidence="4">Fresh leaf</tissue>
    </source>
</reference>
<dbReference type="AlphaFoldDB" id="A0A218XMQ3"/>
<feature type="compositionally biased region" description="Pro residues" evidence="1">
    <location>
        <begin position="70"/>
        <end position="85"/>
    </location>
</feature>
<dbReference type="OrthoDB" id="1109711at2759"/>
<protein>
    <submittedName>
        <fullName evidence="4">Uncharacterized protein</fullName>
    </submittedName>
</protein>
<evidence type="ECO:0000256" key="3">
    <source>
        <dbReference type="SAM" id="SignalP"/>
    </source>
</evidence>
<sequence length="148" mass="15754">MARKLHRPRIIATSTLLLITILMTSPMKRARSDDTGSCPYPCTTGNTIPPPTPPIPAAGGSNPTSSATTTPPPGYYYPFTPPMTPPSGSGFGGGAGPPPPDQVMPYFPYYYRKPPDQRDQPTSGVASLIGPSSVISIALVFLCRFHFM</sequence>
<keyword evidence="2" id="KW-1133">Transmembrane helix</keyword>
<evidence type="ECO:0000313" key="6">
    <source>
        <dbReference type="Proteomes" id="UP000197138"/>
    </source>
</evidence>
<keyword evidence="3" id="KW-0732">Signal</keyword>
<dbReference type="STRING" id="22663.A0A218XMQ3"/>
<evidence type="ECO:0000256" key="2">
    <source>
        <dbReference type="SAM" id="Phobius"/>
    </source>
</evidence>
<dbReference type="PANTHER" id="PTHR37702:SF1">
    <property type="entry name" value="HYDROXYPROLINE-RICH GLYCOPROTEIN FAMILY PROTEIN"/>
    <property type="match status" value="1"/>
</dbReference>
<dbReference type="Proteomes" id="UP000233551">
    <property type="component" value="Unassembled WGS sequence"/>
</dbReference>
<name>A0A218XMQ3_PUNGR</name>
<evidence type="ECO:0000313" key="5">
    <source>
        <dbReference type="EMBL" id="PKI44243.1"/>
    </source>
</evidence>
<feature type="transmembrane region" description="Helical" evidence="2">
    <location>
        <begin position="125"/>
        <end position="147"/>
    </location>
</feature>
<comment type="caution">
    <text evidence="4">The sequence shown here is derived from an EMBL/GenBank/DDBJ whole genome shotgun (WGS) entry which is preliminary data.</text>
</comment>
<keyword evidence="7" id="KW-1185">Reference proteome</keyword>
<dbReference type="PANTHER" id="PTHR37702">
    <property type="entry name" value="PROLINE-RICH FAMILY PROTEIN"/>
    <property type="match status" value="1"/>
</dbReference>
<keyword evidence="2" id="KW-0472">Membrane</keyword>
<dbReference type="EMBL" id="MTKT01001090">
    <property type="protein sequence ID" value="OWM86223.1"/>
    <property type="molecule type" value="Genomic_DNA"/>
</dbReference>
<organism evidence="4 6">
    <name type="scientific">Punica granatum</name>
    <name type="common">Pomegranate</name>
    <dbReference type="NCBI Taxonomy" id="22663"/>
    <lineage>
        <taxon>Eukaryota</taxon>
        <taxon>Viridiplantae</taxon>
        <taxon>Streptophyta</taxon>
        <taxon>Embryophyta</taxon>
        <taxon>Tracheophyta</taxon>
        <taxon>Spermatophyta</taxon>
        <taxon>Magnoliopsida</taxon>
        <taxon>eudicotyledons</taxon>
        <taxon>Gunneridae</taxon>
        <taxon>Pentapetalae</taxon>
        <taxon>rosids</taxon>
        <taxon>malvids</taxon>
        <taxon>Myrtales</taxon>
        <taxon>Lythraceae</taxon>
        <taxon>Punica</taxon>
    </lineage>
</organism>
<reference evidence="6" key="1">
    <citation type="journal article" date="2017" name="Plant J.">
        <title>The pomegranate (Punica granatum L.) genome and the genomics of punicalagin biosynthesis.</title>
        <authorList>
            <person name="Qin G."/>
            <person name="Xu C."/>
            <person name="Ming R."/>
            <person name="Tang H."/>
            <person name="Guyot R."/>
            <person name="Kramer E.M."/>
            <person name="Hu Y."/>
            <person name="Yi X."/>
            <person name="Qi Y."/>
            <person name="Xu X."/>
            <person name="Gao Z."/>
            <person name="Pan H."/>
            <person name="Jian J."/>
            <person name="Tian Y."/>
            <person name="Yue Z."/>
            <person name="Xu Y."/>
        </authorList>
    </citation>
    <scope>NUCLEOTIDE SEQUENCE [LARGE SCALE GENOMIC DNA]</scope>
    <source>
        <strain evidence="6">cv. Dabenzi</strain>
    </source>
</reference>
<dbReference type="GeneID" id="116211517"/>
<feature type="region of interest" description="Disordered" evidence="1">
    <location>
        <begin position="44"/>
        <end position="110"/>
    </location>
</feature>
<evidence type="ECO:0000256" key="1">
    <source>
        <dbReference type="SAM" id="MobiDB-lite"/>
    </source>
</evidence>
<feature type="chain" id="PRO_5014071989" evidence="3">
    <location>
        <begin position="31"/>
        <end position="148"/>
    </location>
</feature>
<feature type="compositionally biased region" description="Low complexity" evidence="1">
    <location>
        <begin position="57"/>
        <end position="69"/>
    </location>
</feature>
<evidence type="ECO:0000313" key="4">
    <source>
        <dbReference type="EMBL" id="OWM86223.1"/>
    </source>
</evidence>
<feature type="signal peptide" evidence="3">
    <location>
        <begin position="1"/>
        <end position="30"/>
    </location>
</feature>
<reference evidence="5 7" key="3">
    <citation type="submission" date="2017-11" db="EMBL/GenBank/DDBJ databases">
        <title>De-novo sequencing of pomegranate (Punica granatum L.) genome.</title>
        <authorList>
            <person name="Akparov Z."/>
            <person name="Amiraslanov A."/>
            <person name="Hajiyeva S."/>
            <person name="Abbasov M."/>
            <person name="Kaur K."/>
            <person name="Hamwieh A."/>
            <person name="Solovyev V."/>
            <person name="Salamov A."/>
            <person name="Braich B."/>
            <person name="Kosarev P."/>
            <person name="Mahmoud A."/>
            <person name="Hajiyev E."/>
            <person name="Babayeva S."/>
            <person name="Izzatullayeva V."/>
            <person name="Mammadov A."/>
            <person name="Mammadov A."/>
            <person name="Sharifova S."/>
            <person name="Ojaghi J."/>
            <person name="Eynullazada K."/>
            <person name="Bayramov B."/>
            <person name="Abdulazimova A."/>
            <person name="Shahmuradov I."/>
        </authorList>
    </citation>
    <scope>NUCLEOTIDE SEQUENCE [LARGE SCALE GENOMIC DNA]</scope>
    <source>
        <strain evidence="5">AG2017</strain>
        <strain evidence="7">cv. AG2017</strain>
        <tissue evidence="5">Leaf</tissue>
    </source>
</reference>
<evidence type="ECO:0000313" key="7">
    <source>
        <dbReference type="Proteomes" id="UP000233551"/>
    </source>
</evidence>